<accession>A0AC60QEM1</accession>
<evidence type="ECO:0000313" key="2">
    <source>
        <dbReference type="Proteomes" id="UP000805193"/>
    </source>
</evidence>
<dbReference type="EMBL" id="JABSTQ010009209">
    <property type="protein sequence ID" value="KAG0431628.1"/>
    <property type="molecule type" value="Genomic_DNA"/>
</dbReference>
<comment type="caution">
    <text evidence="1">The sequence shown here is derived from an EMBL/GenBank/DDBJ whole genome shotgun (WGS) entry which is preliminary data.</text>
</comment>
<protein>
    <submittedName>
        <fullName evidence="1">Uncharacterized protein</fullName>
    </submittedName>
</protein>
<name>A0AC60QEM1_IXOPE</name>
<organism evidence="1 2">
    <name type="scientific">Ixodes persulcatus</name>
    <name type="common">Taiga tick</name>
    <dbReference type="NCBI Taxonomy" id="34615"/>
    <lineage>
        <taxon>Eukaryota</taxon>
        <taxon>Metazoa</taxon>
        <taxon>Ecdysozoa</taxon>
        <taxon>Arthropoda</taxon>
        <taxon>Chelicerata</taxon>
        <taxon>Arachnida</taxon>
        <taxon>Acari</taxon>
        <taxon>Parasitiformes</taxon>
        <taxon>Ixodida</taxon>
        <taxon>Ixodoidea</taxon>
        <taxon>Ixodidae</taxon>
        <taxon>Ixodinae</taxon>
        <taxon>Ixodes</taxon>
    </lineage>
</organism>
<sequence>MYSGCCLAINALKQTALAYVTNGDEDEIVKPDQPDAMTSPLGKLAEFCPDTGNIDIYPEKFELFSSANEIDASKKLPVFMTVLGEKDYVTLRSLLLPKTPTEVKYVDAGKVLQQHYAPKRSVVTERYHFYRRHQEPSESFALFIVAMKRLASTCSFGSFLEDALRVRLIA</sequence>
<dbReference type="Proteomes" id="UP000805193">
    <property type="component" value="Unassembled WGS sequence"/>
</dbReference>
<reference evidence="1 2" key="1">
    <citation type="journal article" date="2020" name="Cell">
        <title>Large-Scale Comparative Analyses of Tick Genomes Elucidate Their Genetic Diversity and Vector Capacities.</title>
        <authorList>
            <consortium name="Tick Genome and Microbiome Consortium (TIGMIC)"/>
            <person name="Jia N."/>
            <person name="Wang J."/>
            <person name="Shi W."/>
            <person name="Du L."/>
            <person name="Sun Y."/>
            <person name="Zhan W."/>
            <person name="Jiang J.F."/>
            <person name="Wang Q."/>
            <person name="Zhang B."/>
            <person name="Ji P."/>
            <person name="Bell-Sakyi L."/>
            <person name="Cui X.M."/>
            <person name="Yuan T.T."/>
            <person name="Jiang B.G."/>
            <person name="Yang W.F."/>
            <person name="Lam T.T."/>
            <person name="Chang Q.C."/>
            <person name="Ding S.J."/>
            <person name="Wang X.J."/>
            <person name="Zhu J.G."/>
            <person name="Ruan X.D."/>
            <person name="Zhao L."/>
            <person name="Wei J.T."/>
            <person name="Ye R.Z."/>
            <person name="Que T.C."/>
            <person name="Du C.H."/>
            <person name="Zhou Y.H."/>
            <person name="Cheng J.X."/>
            <person name="Dai P.F."/>
            <person name="Guo W.B."/>
            <person name="Han X.H."/>
            <person name="Huang E.J."/>
            <person name="Li L.F."/>
            <person name="Wei W."/>
            <person name="Gao Y.C."/>
            <person name="Liu J.Z."/>
            <person name="Shao H.Z."/>
            <person name="Wang X."/>
            <person name="Wang C.C."/>
            <person name="Yang T.C."/>
            <person name="Huo Q.B."/>
            <person name="Li W."/>
            <person name="Chen H.Y."/>
            <person name="Chen S.E."/>
            <person name="Zhou L.G."/>
            <person name="Ni X.B."/>
            <person name="Tian J.H."/>
            <person name="Sheng Y."/>
            <person name="Liu T."/>
            <person name="Pan Y.S."/>
            <person name="Xia L.Y."/>
            <person name="Li J."/>
            <person name="Zhao F."/>
            <person name="Cao W.C."/>
        </authorList>
    </citation>
    <scope>NUCLEOTIDE SEQUENCE [LARGE SCALE GENOMIC DNA]</scope>
    <source>
        <strain evidence="1">Iper-2018</strain>
    </source>
</reference>
<keyword evidence="2" id="KW-1185">Reference proteome</keyword>
<evidence type="ECO:0000313" key="1">
    <source>
        <dbReference type="EMBL" id="KAG0431628.1"/>
    </source>
</evidence>
<proteinExistence type="predicted"/>
<gene>
    <name evidence="1" type="ORF">HPB47_021613</name>
</gene>